<keyword evidence="17" id="KW-1185">Reference proteome</keyword>
<comment type="similarity">
    <text evidence="3 13">Belongs to the D-alanine--D-alanine ligase family.</text>
</comment>
<evidence type="ECO:0000256" key="7">
    <source>
        <dbReference type="ARBA" id="ARBA00022840"/>
    </source>
</evidence>
<keyword evidence="7 14" id="KW-0067">ATP-binding</keyword>
<keyword evidence="4 13" id="KW-0436">Ligase</keyword>
<evidence type="ECO:0000256" key="4">
    <source>
        <dbReference type="ARBA" id="ARBA00022598"/>
    </source>
</evidence>
<dbReference type="Gene3D" id="3.30.470.20">
    <property type="entry name" value="ATP-grasp fold, B domain"/>
    <property type="match status" value="1"/>
</dbReference>
<keyword evidence="5" id="KW-0479">Metal-binding</keyword>
<dbReference type="InterPro" id="IPR005905">
    <property type="entry name" value="D_ala_D_ala"/>
</dbReference>
<dbReference type="HAMAP" id="MF_00047">
    <property type="entry name" value="Dala_Dala_lig"/>
    <property type="match status" value="1"/>
</dbReference>
<keyword evidence="8" id="KW-0460">Magnesium</keyword>
<evidence type="ECO:0000256" key="12">
    <source>
        <dbReference type="ARBA" id="ARBA00023316"/>
    </source>
</evidence>
<protein>
    <recommendedName>
        <fullName evidence="13">D-alanine--D-alanine ligase</fullName>
        <ecNumber evidence="13">6.3.2.4</ecNumber>
    </recommendedName>
    <alternativeName>
        <fullName evidence="13">D-Ala-D-Ala ligase</fullName>
    </alternativeName>
    <alternativeName>
        <fullName evidence="13">D-alanylalanine synthetase</fullName>
    </alternativeName>
</protein>
<evidence type="ECO:0000256" key="14">
    <source>
        <dbReference type="PROSITE-ProRule" id="PRU00409"/>
    </source>
</evidence>
<comment type="subcellular location">
    <subcellularLocation>
        <location evidence="13">Cytoplasm</location>
    </subcellularLocation>
</comment>
<keyword evidence="12 13" id="KW-0961">Cell wall biogenesis/degradation</keyword>
<accession>A0ABS2GJU1</accession>
<keyword evidence="9 13" id="KW-0133">Cell shape</keyword>
<keyword evidence="6 14" id="KW-0547">Nucleotide-binding</keyword>
<dbReference type="EMBL" id="JACSNR010000002">
    <property type="protein sequence ID" value="MBM6922770.1"/>
    <property type="molecule type" value="Genomic_DNA"/>
</dbReference>
<evidence type="ECO:0000313" key="17">
    <source>
        <dbReference type="Proteomes" id="UP000724149"/>
    </source>
</evidence>
<dbReference type="PROSITE" id="PS00844">
    <property type="entry name" value="DALA_DALA_LIGASE_2"/>
    <property type="match status" value="1"/>
</dbReference>
<evidence type="ECO:0000256" key="8">
    <source>
        <dbReference type="ARBA" id="ARBA00022842"/>
    </source>
</evidence>
<comment type="caution">
    <text evidence="16">The sequence shown here is derived from an EMBL/GenBank/DDBJ whole genome shotgun (WGS) entry which is preliminary data.</text>
</comment>
<dbReference type="NCBIfam" id="NF002528">
    <property type="entry name" value="PRK01966.1-4"/>
    <property type="match status" value="1"/>
</dbReference>
<dbReference type="GO" id="GO:0016874">
    <property type="term" value="F:ligase activity"/>
    <property type="evidence" value="ECO:0007669"/>
    <property type="project" value="UniProtKB-KW"/>
</dbReference>
<dbReference type="Pfam" id="PF01820">
    <property type="entry name" value="Dala_Dala_lig_N"/>
    <property type="match status" value="1"/>
</dbReference>
<evidence type="ECO:0000256" key="3">
    <source>
        <dbReference type="ARBA" id="ARBA00010871"/>
    </source>
</evidence>
<evidence type="ECO:0000313" key="16">
    <source>
        <dbReference type="EMBL" id="MBM6922770.1"/>
    </source>
</evidence>
<organism evidence="16 17">
    <name type="scientific">Hydrogenoanaerobacterium saccharovorans</name>
    <dbReference type="NCBI Taxonomy" id="474960"/>
    <lineage>
        <taxon>Bacteria</taxon>
        <taxon>Bacillati</taxon>
        <taxon>Bacillota</taxon>
        <taxon>Clostridia</taxon>
        <taxon>Eubacteriales</taxon>
        <taxon>Oscillospiraceae</taxon>
        <taxon>Hydrogenoanaerobacterium</taxon>
    </lineage>
</organism>
<dbReference type="InterPro" id="IPR011761">
    <property type="entry name" value="ATP-grasp"/>
</dbReference>
<keyword evidence="11" id="KW-0464">Manganese</keyword>
<dbReference type="InterPro" id="IPR011127">
    <property type="entry name" value="Dala_Dala_lig_N"/>
</dbReference>
<dbReference type="Proteomes" id="UP000724149">
    <property type="component" value="Unassembled WGS sequence"/>
</dbReference>
<evidence type="ECO:0000256" key="11">
    <source>
        <dbReference type="ARBA" id="ARBA00023211"/>
    </source>
</evidence>
<dbReference type="PIRSF" id="PIRSF039102">
    <property type="entry name" value="Ddl/VanB"/>
    <property type="match status" value="1"/>
</dbReference>
<evidence type="ECO:0000256" key="1">
    <source>
        <dbReference type="ARBA" id="ARBA00001936"/>
    </source>
</evidence>
<evidence type="ECO:0000256" key="9">
    <source>
        <dbReference type="ARBA" id="ARBA00022960"/>
    </source>
</evidence>
<dbReference type="SUPFAM" id="SSF56059">
    <property type="entry name" value="Glutathione synthetase ATP-binding domain-like"/>
    <property type="match status" value="1"/>
</dbReference>
<evidence type="ECO:0000256" key="10">
    <source>
        <dbReference type="ARBA" id="ARBA00022984"/>
    </source>
</evidence>
<comment type="catalytic activity">
    <reaction evidence="13">
        <text>2 D-alanine + ATP = D-alanyl-D-alanine + ADP + phosphate + H(+)</text>
        <dbReference type="Rhea" id="RHEA:11224"/>
        <dbReference type="ChEBI" id="CHEBI:15378"/>
        <dbReference type="ChEBI" id="CHEBI:30616"/>
        <dbReference type="ChEBI" id="CHEBI:43474"/>
        <dbReference type="ChEBI" id="CHEBI:57416"/>
        <dbReference type="ChEBI" id="CHEBI:57822"/>
        <dbReference type="ChEBI" id="CHEBI:456216"/>
        <dbReference type="EC" id="6.3.2.4"/>
    </reaction>
</comment>
<comment type="function">
    <text evidence="13">Cell wall formation.</text>
</comment>
<gene>
    <name evidence="13" type="primary">ddl</name>
    <name evidence="16" type="ORF">H9X81_03555</name>
</gene>
<evidence type="ECO:0000256" key="2">
    <source>
        <dbReference type="ARBA" id="ARBA00001946"/>
    </source>
</evidence>
<reference evidence="16 17" key="1">
    <citation type="journal article" date="2021" name="Sci. Rep.">
        <title>The distribution of antibiotic resistance genes in chicken gut microbiota commensals.</title>
        <authorList>
            <person name="Juricova H."/>
            <person name="Matiasovicova J."/>
            <person name="Kubasova T."/>
            <person name="Cejkova D."/>
            <person name="Rychlik I."/>
        </authorList>
    </citation>
    <scope>NUCLEOTIDE SEQUENCE [LARGE SCALE GENOMIC DNA]</scope>
    <source>
        <strain evidence="16 17">An564</strain>
    </source>
</reference>
<comment type="cofactor">
    <cofactor evidence="1">
        <name>Mn(2+)</name>
        <dbReference type="ChEBI" id="CHEBI:29035"/>
    </cofactor>
</comment>
<evidence type="ECO:0000256" key="13">
    <source>
        <dbReference type="HAMAP-Rule" id="MF_00047"/>
    </source>
</evidence>
<dbReference type="InterPro" id="IPR000291">
    <property type="entry name" value="D-Ala_lig_Van_CS"/>
</dbReference>
<dbReference type="InterPro" id="IPR013815">
    <property type="entry name" value="ATP_grasp_subdomain_1"/>
</dbReference>
<dbReference type="PANTHER" id="PTHR23132">
    <property type="entry name" value="D-ALANINE--D-ALANINE LIGASE"/>
    <property type="match status" value="1"/>
</dbReference>
<comment type="cofactor">
    <cofactor evidence="2">
        <name>Mg(2+)</name>
        <dbReference type="ChEBI" id="CHEBI:18420"/>
    </cofactor>
</comment>
<evidence type="ECO:0000259" key="15">
    <source>
        <dbReference type="PROSITE" id="PS50975"/>
    </source>
</evidence>
<name>A0ABS2GJU1_9FIRM</name>
<dbReference type="InterPro" id="IPR016185">
    <property type="entry name" value="PreATP-grasp_dom_sf"/>
</dbReference>
<feature type="domain" description="ATP-grasp" evidence="15">
    <location>
        <begin position="143"/>
        <end position="349"/>
    </location>
</feature>
<dbReference type="EC" id="6.3.2.4" evidence="13"/>
<dbReference type="PROSITE" id="PS50975">
    <property type="entry name" value="ATP_GRASP"/>
    <property type="match status" value="1"/>
</dbReference>
<evidence type="ECO:0000256" key="6">
    <source>
        <dbReference type="ARBA" id="ARBA00022741"/>
    </source>
</evidence>
<dbReference type="Gene3D" id="3.40.50.20">
    <property type="match status" value="1"/>
</dbReference>
<dbReference type="PANTHER" id="PTHR23132:SF25">
    <property type="entry name" value="D-ALANINE--D-ALANINE LIGASE A"/>
    <property type="match status" value="1"/>
</dbReference>
<evidence type="ECO:0000256" key="5">
    <source>
        <dbReference type="ARBA" id="ARBA00022723"/>
    </source>
</evidence>
<dbReference type="NCBIfam" id="TIGR01205">
    <property type="entry name" value="D_ala_D_alaTIGR"/>
    <property type="match status" value="1"/>
</dbReference>
<keyword evidence="13" id="KW-0963">Cytoplasm</keyword>
<keyword evidence="10 13" id="KW-0573">Peptidoglycan synthesis</keyword>
<sequence length="355" mass="39045">MEKRTIGILFGGASSEHDVSLMSATSVLENIDREKYDVIMVGITRDGRWMRYTGDVKKLIDHSWEEDSGNLPAFLSPDRSVHGLVTVRDGQMEITRLDAVFPVMHGRFAEDGSMQGLCDLAGIPCVGPGVCSSAICMDKEYTHIVLDAAGIKTSDWFCVRKGEVPSLLDLEVKIAVKLGGFPVFVKPCNAGSSVGVSKVKTSDDLEEAMMLAFQHDQKILIERAMVGKEVEVAVMGNDSPEASVHVGEIVPKLEFYDYNSKYYDDTADLYLPARISDEETQLIRQTAVKAFKALGCRGLARVDFFLLPDGSCVLNEPNTLPGFTKISMYPKLFIDSGLSYPEIIDRLITLAIEAQ</sequence>
<proteinExistence type="inferred from homology"/>
<dbReference type="InterPro" id="IPR011095">
    <property type="entry name" value="Dala_Dala_lig_C"/>
</dbReference>
<dbReference type="Gene3D" id="3.30.1490.20">
    <property type="entry name" value="ATP-grasp fold, A domain"/>
    <property type="match status" value="1"/>
</dbReference>
<dbReference type="Pfam" id="PF07478">
    <property type="entry name" value="Dala_Dala_lig_C"/>
    <property type="match status" value="1"/>
</dbReference>
<dbReference type="RefSeq" id="WP_191392171.1">
    <property type="nucleotide sequence ID" value="NZ_JACSNR010000002.1"/>
</dbReference>
<dbReference type="SUPFAM" id="SSF52440">
    <property type="entry name" value="PreATP-grasp domain"/>
    <property type="match status" value="1"/>
</dbReference>
<comment type="pathway">
    <text evidence="13">Cell wall biogenesis; peptidoglycan biosynthesis.</text>
</comment>